<reference evidence="2" key="1">
    <citation type="journal article" date="2017" name="Acta Aliment.">
        <title>Plant polysaccharide degrading enzyme system of Thermpbifida cellulosilytica TB100 revealed by de novo genome project data.</title>
        <authorList>
            <person name="Toth A."/>
            <person name="Baka E."/>
            <person name="Luzics S."/>
            <person name="Bata-Vidacs I."/>
            <person name="Nagy I."/>
            <person name="Balint B."/>
            <person name="Herceg R."/>
            <person name="Olasz F."/>
            <person name="Wilk T."/>
            <person name="Nagy T."/>
            <person name="Kriszt B."/>
            <person name="Nagy I."/>
            <person name="Kukolya J."/>
        </authorList>
    </citation>
    <scope>NUCLEOTIDE SEQUENCE [LARGE SCALE GENOMIC DNA]</scope>
    <source>
        <strain evidence="2">TB100</strain>
    </source>
</reference>
<accession>A0A147KGJ5</accession>
<dbReference type="AlphaFoldDB" id="A0A147KGJ5"/>
<dbReference type="PATRIC" id="fig|665004.4.peg.656"/>
<organism evidence="1 2">
    <name type="scientific">Thermobifida cellulosilytica TB100</name>
    <dbReference type="NCBI Taxonomy" id="665004"/>
    <lineage>
        <taxon>Bacteria</taxon>
        <taxon>Bacillati</taxon>
        <taxon>Actinomycetota</taxon>
        <taxon>Actinomycetes</taxon>
        <taxon>Streptosporangiales</taxon>
        <taxon>Nocardiopsidaceae</taxon>
        <taxon>Thermobifida</taxon>
    </lineage>
</organism>
<keyword evidence="2" id="KW-1185">Reference proteome</keyword>
<dbReference type="STRING" id="665004.AC529_12350"/>
<sequence length="109" mass="12148">MTASPAVDWRILNLPAVVALAGRAARRIADGYEDTLTMEYEDARQEALILLATKPQMVNECLADPSLGLGVLYHRLVLDLVDRVKTEARRRIRHTSYEAACNAAERGRL</sequence>
<name>A0A147KGJ5_THECS</name>
<protein>
    <submittedName>
        <fullName evidence="1">Uncharacterized protein</fullName>
    </submittedName>
</protein>
<dbReference type="Proteomes" id="UP000074382">
    <property type="component" value="Unassembled WGS sequence"/>
</dbReference>
<proteinExistence type="predicted"/>
<comment type="caution">
    <text evidence="1">The sequence shown here is derived from an EMBL/GenBank/DDBJ whole genome shotgun (WGS) entry which is preliminary data.</text>
</comment>
<dbReference type="EMBL" id="LGEM01000091">
    <property type="protein sequence ID" value="KUP96402.1"/>
    <property type="molecule type" value="Genomic_DNA"/>
</dbReference>
<evidence type="ECO:0000313" key="2">
    <source>
        <dbReference type="Proteomes" id="UP000074382"/>
    </source>
</evidence>
<gene>
    <name evidence="1" type="ORF">AC529_12350</name>
</gene>
<evidence type="ECO:0000313" key="1">
    <source>
        <dbReference type="EMBL" id="KUP96402.1"/>
    </source>
</evidence>
<dbReference type="RefSeq" id="WP_068753371.1">
    <property type="nucleotide sequence ID" value="NZ_KQ950180.1"/>
</dbReference>
<dbReference type="OrthoDB" id="4216163at2"/>